<proteinExistence type="predicted"/>
<evidence type="ECO:0000313" key="2">
    <source>
        <dbReference type="Proteomes" id="UP000698800"/>
    </source>
</evidence>
<name>A0A9P8IBJ3_9PEZI</name>
<protein>
    <submittedName>
        <fullName evidence="1">Uncharacterized protein</fullName>
    </submittedName>
</protein>
<dbReference type="AlphaFoldDB" id="A0A9P8IBJ3"/>
<keyword evidence="2" id="KW-1185">Reference proteome</keyword>
<organism evidence="1 2">
    <name type="scientific">Glutinoglossum americanum</name>
    <dbReference type="NCBI Taxonomy" id="1670608"/>
    <lineage>
        <taxon>Eukaryota</taxon>
        <taxon>Fungi</taxon>
        <taxon>Dikarya</taxon>
        <taxon>Ascomycota</taxon>
        <taxon>Pezizomycotina</taxon>
        <taxon>Geoglossomycetes</taxon>
        <taxon>Geoglossales</taxon>
        <taxon>Geoglossaceae</taxon>
        <taxon>Glutinoglossum</taxon>
    </lineage>
</organism>
<accession>A0A9P8IBJ3</accession>
<gene>
    <name evidence="1" type="ORF">FGG08_001455</name>
</gene>
<dbReference type="Proteomes" id="UP000698800">
    <property type="component" value="Unassembled WGS sequence"/>
</dbReference>
<evidence type="ECO:0000313" key="1">
    <source>
        <dbReference type="EMBL" id="KAH0544428.1"/>
    </source>
</evidence>
<dbReference type="EMBL" id="JAGHQL010000019">
    <property type="protein sequence ID" value="KAH0544428.1"/>
    <property type="molecule type" value="Genomic_DNA"/>
</dbReference>
<sequence>MPAGKRRRRHPNVESTKALPDAHLADLTRLVTAQKGLEAALNNVDGEAYDHAFKSWKGNQQKLIDAADALAQRPEPKTTHKIELNDSQRLACRNLYNIVKELRLGSTANDGGELALKDAAARMITTMVGSVEGPSEVPVWIPSKYHIVDPLHPDYSSEFSLPEEEFLLADSDIPLTTSMGGQRD</sequence>
<reference evidence="1" key="1">
    <citation type="submission" date="2021-03" db="EMBL/GenBank/DDBJ databases">
        <title>Comparative genomics and phylogenomic investigation of the class Geoglossomycetes provide insights into ecological specialization and systematics.</title>
        <authorList>
            <person name="Melie T."/>
            <person name="Pirro S."/>
            <person name="Miller A.N."/>
            <person name="Quandt A."/>
        </authorList>
    </citation>
    <scope>NUCLEOTIDE SEQUENCE</scope>
    <source>
        <strain evidence="1">GBOQ0MN5Z8</strain>
    </source>
</reference>
<comment type="caution">
    <text evidence="1">The sequence shown here is derived from an EMBL/GenBank/DDBJ whole genome shotgun (WGS) entry which is preliminary data.</text>
</comment>
<dbReference type="OrthoDB" id="10300172at2759"/>